<evidence type="ECO:0000313" key="2">
    <source>
        <dbReference type="Proteomes" id="UP000179807"/>
    </source>
</evidence>
<dbReference type="VEuPathDB" id="TrichDB:TRFO_37980"/>
<dbReference type="GeneID" id="94846462"/>
<dbReference type="InterPro" id="IPR011989">
    <property type="entry name" value="ARM-like"/>
</dbReference>
<evidence type="ECO:0000313" key="1">
    <source>
        <dbReference type="EMBL" id="OHS95907.1"/>
    </source>
</evidence>
<dbReference type="Proteomes" id="UP000179807">
    <property type="component" value="Unassembled WGS sequence"/>
</dbReference>
<dbReference type="EMBL" id="MLAK01001214">
    <property type="protein sequence ID" value="OHS95907.1"/>
    <property type="molecule type" value="Genomic_DNA"/>
</dbReference>
<gene>
    <name evidence="1" type="ORF">TRFO_37980</name>
</gene>
<dbReference type="RefSeq" id="XP_068349044.1">
    <property type="nucleotide sequence ID" value="XM_068511758.1"/>
</dbReference>
<accession>A0A1J4JE14</accession>
<comment type="caution">
    <text evidence="1">The sequence shown here is derived from an EMBL/GenBank/DDBJ whole genome shotgun (WGS) entry which is preliminary data.</text>
</comment>
<proteinExistence type="predicted"/>
<keyword evidence="2" id="KW-1185">Reference proteome</keyword>
<dbReference type="InterPro" id="IPR016024">
    <property type="entry name" value="ARM-type_fold"/>
</dbReference>
<protein>
    <submittedName>
        <fullName evidence="1">Uncharacterized protein</fullName>
    </submittedName>
</protein>
<sequence>MDYKSFSFNPNLQTFSKHQLLQTDVPMLTSALMSSYLSKQTIHPLWNRISQSPLFSRYKNISKANDLFSSDFPAYLLYLFNEFGKNHNNSHYFSSCFSKYSNENQLNAICEAAAFLTTANIKFPSILLSENFILPLISISTTNKGFSALMSLQALSNIIENSEESASILFKFNIFENLKKIYETNNSELSWMAAYTISSLAKYDFGDFFVQTIFHFFIEHSNKSSQIFDISLRAFVFLSVHHPHYLYQQNIVDLLYNLIRKDTSVINHQCFSILCQLIINFPDVIQHLHQLGIFSKILMIFSSTPANYCIEFLCITLKLTRDFDSIIFNNDFLDIFSKFYQNEKNLFKNSMTRLFIIALSSSNVEIISNILNSQLVLDLFDTIAQNEKNIADLLILAFDRAFSMVDNDDFSPVISEFADCLNEIDPISSPELYSIAQNILTTKFSQT</sequence>
<organism evidence="1 2">
    <name type="scientific">Tritrichomonas foetus</name>
    <dbReference type="NCBI Taxonomy" id="1144522"/>
    <lineage>
        <taxon>Eukaryota</taxon>
        <taxon>Metamonada</taxon>
        <taxon>Parabasalia</taxon>
        <taxon>Tritrichomonadida</taxon>
        <taxon>Tritrichomonadidae</taxon>
        <taxon>Tritrichomonas</taxon>
    </lineage>
</organism>
<dbReference type="Gene3D" id="1.25.10.10">
    <property type="entry name" value="Leucine-rich Repeat Variant"/>
    <property type="match status" value="2"/>
</dbReference>
<name>A0A1J4JE14_9EUKA</name>
<dbReference type="AlphaFoldDB" id="A0A1J4JE14"/>
<dbReference type="SUPFAM" id="SSF48371">
    <property type="entry name" value="ARM repeat"/>
    <property type="match status" value="1"/>
</dbReference>
<reference evidence="1" key="1">
    <citation type="submission" date="2016-10" db="EMBL/GenBank/DDBJ databases">
        <authorList>
            <person name="Benchimol M."/>
            <person name="Almeida L.G."/>
            <person name="Vasconcelos A.T."/>
            <person name="Perreira-Neves A."/>
            <person name="Rosa I.A."/>
            <person name="Tasca T."/>
            <person name="Bogo M.R."/>
            <person name="de Souza W."/>
        </authorList>
    </citation>
    <scope>NUCLEOTIDE SEQUENCE [LARGE SCALE GENOMIC DNA]</scope>
    <source>
        <strain evidence="1">K</strain>
    </source>
</reference>